<evidence type="ECO:0008006" key="18">
    <source>
        <dbReference type="Google" id="ProtNLM"/>
    </source>
</evidence>
<dbReference type="PROSITE" id="PS51892">
    <property type="entry name" value="SUBTILASE"/>
    <property type="match status" value="1"/>
</dbReference>
<dbReference type="GO" id="GO:0004252">
    <property type="term" value="F:serine-type endopeptidase activity"/>
    <property type="evidence" value="ECO:0007669"/>
    <property type="project" value="UniProtKB-UniRule"/>
</dbReference>
<keyword evidence="5 11" id="KW-0732">Signal</keyword>
<dbReference type="FunFam" id="3.40.50.200:FF:000006">
    <property type="entry name" value="Subtilisin-like protease SBT1.5"/>
    <property type="match status" value="1"/>
</dbReference>
<dbReference type="PROSITE" id="PS00138">
    <property type="entry name" value="SUBTILASE_SER"/>
    <property type="match status" value="1"/>
</dbReference>
<feature type="chain" id="PRO_5002348392" description="Subtilisin-like protease" evidence="11">
    <location>
        <begin position="21"/>
        <end position="782"/>
    </location>
</feature>
<keyword evidence="8" id="KW-0325">Glycoprotein</keyword>
<feature type="signal peptide" evidence="11">
    <location>
        <begin position="1"/>
        <end position="20"/>
    </location>
</feature>
<evidence type="ECO:0000313" key="16">
    <source>
        <dbReference type="EnsemblPlants" id="LPERR04G09640.1"/>
    </source>
</evidence>
<dbReference type="Pfam" id="PF00082">
    <property type="entry name" value="Peptidase_S8"/>
    <property type="match status" value="1"/>
</dbReference>
<evidence type="ECO:0000256" key="5">
    <source>
        <dbReference type="ARBA" id="ARBA00022729"/>
    </source>
</evidence>
<evidence type="ECO:0000256" key="11">
    <source>
        <dbReference type="SAM" id="SignalP"/>
    </source>
</evidence>
<dbReference type="InterPro" id="IPR045051">
    <property type="entry name" value="SBT"/>
</dbReference>
<dbReference type="Proteomes" id="UP000032180">
    <property type="component" value="Chromosome 4"/>
</dbReference>
<feature type="active site" description="Charge relay system" evidence="9 10">
    <location>
        <position position="554"/>
    </location>
</feature>
<dbReference type="AlphaFoldDB" id="A0A0D9W511"/>
<dbReference type="Gene3D" id="3.40.50.200">
    <property type="entry name" value="Peptidase S8/S53 domain"/>
    <property type="match status" value="1"/>
</dbReference>
<evidence type="ECO:0000259" key="12">
    <source>
        <dbReference type="Pfam" id="PF00082"/>
    </source>
</evidence>
<keyword evidence="7 10" id="KW-0720">Serine protease</keyword>
<evidence type="ECO:0000256" key="6">
    <source>
        <dbReference type="ARBA" id="ARBA00022801"/>
    </source>
</evidence>
<dbReference type="Gene3D" id="3.30.70.80">
    <property type="entry name" value="Peptidase S8 propeptide/proteinase inhibitor I9"/>
    <property type="match status" value="1"/>
</dbReference>
<dbReference type="GO" id="GO:0005576">
    <property type="term" value="C:extracellular region"/>
    <property type="evidence" value="ECO:0007669"/>
    <property type="project" value="UniProtKB-SubCell"/>
</dbReference>
<keyword evidence="4 10" id="KW-0645">Protease</keyword>
<dbReference type="HOGENOM" id="CLU_000625_4_6_1"/>
<dbReference type="CDD" id="cd02120">
    <property type="entry name" value="PA_subtilisin_like"/>
    <property type="match status" value="1"/>
</dbReference>
<feature type="active site" description="Charge relay system" evidence="9 10">
    <location>
        <position position="214"/>
    </location>
</feature>
<protein>
    <recommendedName>
        <fullName evidence="18">Subtilisin-like protease</fullName>
    </recommendedName>
</protein>
<name>A0A0D9W511_9ORYZ</name>
<dbReference type="InterPro" id="IPR036852">
    <property type="entry name" value="Peptidase_S8/S53_dom_sf"/>
</dbReference>
<dbReference type="GO" id="GO:0006508">
    <property type="term" value="P:proteolysis"/>
    <property type="evidence" value="ECO:0007669"/>
    <property type="project" value="UniProtKB-KW"/>
</dbReference>
<comment type="subcellular location">
    <subcellularLocation>
        <location evidence="1">Secreted</location>
    </subcellularLocation>
</comment>
<feature type="domain" description="PA" evidence="13">
    <location>
        <begin position="376"/>
        <end position="462"/>
    </location>
</feature>
<dbReference type="FunFam" id="3.30.70.80:FF:000003">
    <property type="entry name" value="Subtilisin-like protease SBT1.9"/>
    <property type="match status" value="1"/>
</dbReference>
<evidence type="ECO:0000256" key="7">
    <source>
        <dbReference type="ARBA" id="ARBA00022825"/>
    </source>
</evidence>
<organism evidence="16 17">
    <name type="scientific">Leersia perrieri</name>
    <dbReference type="NCBI Taxonomy" id="77586"/>
    <lineage>
        <taxon>Eukaryota</taxon>
        <taxon>Viridiplantae</taxon>
        <taxon>Streptophyta</taxon>
        <taxon>Embryophyta</taxon>
        <taxon>Tracheophyta</taxon>
        <taxon>Spermatophyta</taxon>
        <taxon>Magnoliopsida</taxon>
        <taxon>Liliopsida</taxon>
        <taxon>Poales</taxon>
        <taxon>Poaceae</taxon>
        <taxon>BOP clade</taxon>
        <taxon>Oryzoideae</taxon>
        <taxon>Oryzeae</taxon>
        <taxon>Oryzinae</taxon>
        <taxon>Leersia</taxon>
    </lineage>
</organism>
<evidence type="ECO:0000259" key="15">
    <source>
        <dbReference type="Pfam" id="PF17766"/>
    </source>
</evidence>
<dbReference type="Pfam" id="PF17766">
    <property type="entry name" value="fn3_6"/>
    <property type="match status" value="1"/>
</dbReference>
<evidence type="ECO:0000256" key="8">
    <source>
        <dbReference type="ARBA" id="ARBA00023180"/>
    </source>
</evidence>
<keyword evidence="6 10" id="KW-0378">Hydrolase</keyword>
<accession>A0A0D9W511</accession>
<evidence type="ECO:0000256" key="2">
    <source>
        <dbReference type="ARBA" id="ARBA00011073"/>
    </source>
</evidence>
<dbReference type="EnsemblPlants" id="LPERR04G09640.1">
    <property type="protein sequence ID" value="LPERR04G09640.1"/>
    <property type="gene ID" value="LPERR04G09640"/>
</dbReference>
<evidence type="ECO:0000313" key="17">
    <source>
        <dbReference type="Proteomes" id="UP000032180"/>
    </source>
</evidence>
<dbReference type="Gene3D" id="3.50.30.30">
    <property type="match status" value="1"/>
</dbReference>
<feature type="active site" description="Charge relay system" evidence="9 10">
    <location>
        <position position="139"/>
    </location>
</feature>
<proteinExistence type="inferred from homology"/>
<keyword evidence="17" id="KW-1185">Reference proteome</keyword>
<dbReference type="InterPro" id="IPR003137">
    <property type="entry name" value="PA_domain"/>
</dbReference>
<dbReference type="PANTHER" id="PTHR10795">
    <property type="entry name" value="PROPROTEIN CONVERTASE SUBTILISIN/KEXIN"/>
    <property type="match status" value="1"/>
</dbReference>
<reference evidence="16 17" key="1">
    <citation type="submission" date="2012-08" db="EMBL/GenBank/DDBJ databases">
        <title>Oryza genome evolution.</title>
        <authorList>
            <person name="Wing R.A."/>
        </authorList>
    </citation>
    <scope>NUCLEOTIDE SEQUENCE</scope>
</reference>
<dbReference type="Gene3D" id="2.60.40.2310">
    <property type="match status" value="1"/>
</dbReference>
<evidence type="ECO:0000256" key="3">
    <source>
        <dbReference type="ARBA" id="ARBA00022525"/>
    </source>
</evidence>
<dbReference type="InterPro" id="IPR000209">
    <property type="entry name" value="Peptidase_S8/S53_dom"/>
</dbReference>
<comment type="similarity">
    <text evidence="2 10">Belongs to the peptidase S8 family.</text>
</comment>
<dbReference type="Pfam" id="PF02225">
    <property type="entry name" value="PA"/>
    <property type="match status" value="1"/>
</dbReference>
<feature type="domain" description="Subtilisin-like protease fibronectin type-III" evidence="15">
    <location>
        <begin position="672"/>
        <end position="777"/>
    </location>
</feature>
<dbReference type="InterPro" id="IPR034197">
    <property type="entry name" value="Peptidases_S8_3"/>
</dbReference>
<dbReference type="CDD" id="cd04852">
    <property type="entry name" value="Peptidases_S8_3"/>
    <property type="match status" value="1"/>
</dbReference>
<dbReference type="Gramene" id="LPERR04G09640.1">
    <property type="protein sequence ID" value="LPERR04G09640.1"/>
    <property type="gene ID" value="LPERR04G09640"/>
</dbReference>
<dbReference type="InterPro" id="IPR023828">
    <property type="entry name" value="Peptidase_S8_Ser-AS"/>
</dbReference>
<feature type="domain" description="Inhibitor I9" evidence="14">
    <location>
        <begin position="28"/>
        <end position="107"/>
    </location>
</feature>
<dbReference type="SUPFAM" id="SSF52743">
    <property type="entry name" value="Subtilisin-like"/>
    <property type="match status" value="1"/>
</dbReference>
<dbReference type="InterPro" id="IPR015500">
    <property type="entry name" value="Peptidase_S8_subtilisin-rel"/>
</dbReference>
<dbReference type="STRING" id="77586.A0A0D9W511"/>
<evidence type="ECO:0000256" key="10">
    <source>
        <dbReference type="PROSITE-ProRule" id="PRU01240"/>
    </source>
</evidence>
<dbReference type="InterPro" id="IPR037045">
    <property type="entry name" value="S8pro/Inhibitor_I9_sf"/>
</dbReference>
<feature type="domain" description="Peptidase S8/S53" evidence="12">
    <location>
        <begin position="130"/>
        <end position="594"/>
    </location>
</feature>
<evidence type="ECO:0000256" key="1">
    <source>
        <dbReference type="ARBA" id="ARBA00004613"/>
    </source>
</evidence>
<dbReference type="InterPro" id="IPR041469">
    <property type="entry name" value="Subtilisin-like_FN3"/>
</dbReference>
<evidence type="ECO:0000256" key="4">
    <source>
        <dbReference type="ARBA" id="ARBA00022670"/>
    </source>
</evidence>
<dbReference type="Pfam" id="PF05922">
    <property type="entry name" value="Inhibitor_I9"/>
    <property type="match status" value="1"/>
</dbReference>
<sequence length="782" mass="80954">MAWTILPLLVAFMATTTAAAADGDRKPYVIRMDVSAMPAPFATHDGWYKSLLSSATTASSSPAAEHLYTYTHAMHGFSAVLTPAQLESIRSADGHVAAFPESYGRLHTTRTPGFLGLTAGAGAWPASRYGDDVIIGIVDTGVWPENPSFHDAATSLPPVPSRWKGECESGAAFSPATACNRKLIGARSFSKGIKSRGLNISDDDYDSPRDYYGHGSHTSSTAAGAAVTGASYFGYANGTASGVAPAARLAMYKAIFSSDTLGSASSDVLAAMDAAIADGVDVMSLSLGFPETAYDTNVVAIGAFAAVKKGIFVTCSAGNDGSGGYTVLNAAPWITTVGASTIDREFTATITLGKSTKTIRGKSVFPAPAASAIAAGDLYYGRGNRNKQRCAFSSLSSKDVRGKFVFCDAGGVSVVEKMYEVQNNGGLGVIAAATDTRETTTMSPADYTSPLVLVTPSDGAAIQRWYASPSPSPAKSTKSVSIRFGGTETGVKPAPAVAYFSSRGPGKMSPTILKPDMVGPGVDVLAAWVPNKEVMETGEGRKVYTDYNIISGTSMASPHVAGVAALLRSAHREWSPAAVRSAMMTTAYVRDNANDAVLVGSPSGSPATPLDFGAGHVSPNQATDPGLVYDASPDDYVAFLCGELRYTSRQVAAITGRRAGCAGVAVAGGGGDLNYPSFMVILKNASSATRTFTRTLTNVAGSPAKYAAAVMAPAGMKVTVTPATLSFAGKGSKQGFSVTVQVSQVKRSRDGDNYIGNFGFLSWNEVGGHHVVRSPIVSAFAQ</sequence>
<dbReference type="eggNOG" id="ENOG502QTDB">
    <property type="taxonomic scope" value="Eukaryota"/>
</dbReference>
<reference evidence="16" key="3">
    <citation type="submission" date="2015-04" db="UniProtKB">
        <authorList>
            <consortium name="EnsemblPlants"/>
        </authorList>
    </citation>
    <scope>IDENTIFICATION</scope>
</reference>
<dbReference type="PRINTS" id="PR00723">
    <property type="entry name" value="SUBTILISIN"/>
</dbReference>
<reference evidence="17" key="2">
    <citation type="submission" date="2013-12" db="EMBL/GenBank/DDBJ databases">
        <authorList>
            <person name="Yu Y."/>
            <person name="Lee S."/>
            <person name="de Baynast K."/>
            <person name="Wissotski M."/>
            <person name="Liu L."/>
            <person name="Talag J."/>
            <person name="Goicoechea J."/>
            <person name="Angelova A."/>
            <person name="Jetty R."/>
            <person name="Kudrna D."/>
            <person name="Golser W."/>
            <person name="Rivera L."/>
            <person name="Zhang J."/>
            <person name="Wing R."/>
        </authorList>
    </citation>
    <scope>NUCLEOTIDE SEQUENCE</scope>
</reference>
<evidence type="ECO:0000256" key="9">
    <source>
        <dbReference type="PIRSR" id="PIRSR615500-1"/>
    </source>
</evidence>
<keyword evidence="3" id="KW-0964">Secreted</keyword>
<evidence type="ECO:0000259" key="13">
    <source>
        <dbReference type="Pfam" id="PF02225"/>
    </source>
</evidence>
<dbReference type="InterPro" id="IPR010259">
    <property type="entry name" value="S8pro/Inhibitor_I9"/>
</dbReference>
<evidence type="ECO:0000259" key="14">
    <source>
        <dbReference type="Pfam" id="PF05922"/>
    </source>
</evidence>